<accession>A0A1A8WSA6</accession>
<protein>
    <submittedName>
        <fullName evidence="3">Uncharacterized protein</fullName>
    </submittedName>
</protein>
<evidence type="ECO:0000313" key="2">
    <source>
        <dbReference type="EMBL" id="SBS85128.1"/>
    </source>
</evidence>
<dbReference type="Proteomes" id="UP000078546">
    <property type="component" value="Unassembled WGS sequence"/>
</dbReference>
<organism evidence="3 5">
    <name type="scientific">Plasmodium ovale curtisi</name>
    <dbReference type="NCBI Taxonomy" id="864141"/>
    <lineage>
        <taxon>Eukaryota</taxon>
        <taxon>Sar</taxon>
        <taxon>Alveolata</taxon>
        <taxon>Apicomplexa</taxon>
        <taxon>Aconoidasida</taxon>
        <taxon>Haemosporida</taxon>
        <taxon>Plasmodiidae</taxon>
        <taxon>Plasmodium</taxon>
        <taxon>Plasmodium (Plasmodium)</taxon>
    </lineage>
</organism>
<feature type="region of interest" description="Disordered" evidence="1">
    <location>
        <begin position="174"/>
        <end position="209"/>
    </location>
</feature>
<dbReference type="Proteomes" id="UP000078560">
    <property type="component" value="Unassembled WGS sequence"/>
</dbReference>
<gene>
    <name evidence="2" type="ORF">POVCU1_011970</name>
    <name evidence="3" type="ORF">POVCU2_0090290</name>
</gene>
<evidence type="ECO:0000313" key="3">
    <source>
        <dbReference type="EMBL" id="SBS94748.1"/>
    </source>
</evidence>
<sequence length="626" mass="74492">MVSLMVFTVECTRANAMTSRPALLLTRRKVHPYAKPFALCFLICFPCTPLLRNNKHNVNNLVLKRNESLHMSGDSPLVKAKWSQSKKGNFFFLRLFKNIGKGFKGFNTNGKKEKGVQRRITIYFERNGINVPLDVAMFGKTNIYYIRESIYNKERNNLIPNEIDVENIEELNEMGGDSNNKVVRNNINSKESSNSNDSVNENDTQGEQNSENIFTYLNKERDYVCQVGNSPKVDVYERRYHMDEKTLEKTFENINEVNIQLLKSIKNIDEKEKLINKKVIEKVREDIKRYQETNEIMDIKGNIVKTPPIEKKNKGKEDVKEKNNIDSDMDEDEKNEVIKKLYLIEKKTDKYIEEDVYFVIQTWLPDIRIDDTLVLIDNIEKCYNDFDISKYYEQFKLVKNKNFVYDLSEYEIENIPKNINEDTEIECEHINSYNNTYNKLNNYNIKKSTYTYSTNENMDTKFNKNEPMPPIVLINTKKNLMVQEWECKNFKNRRKRDKAHEYTRIQRAFRPFSYIDLSDISCIYKNNLLQLKMKLCHRKYKNDIYPFFIPINKNHDVHLLDFNGYKKNGDYSWSFFWHNFKYDQETDYSFLNRNVKLNLAETKFEEVNKKKSKKIIRKVLKDVKGK</sequence>
<reference evidence="3" key="2">
    <citation type="submission" date="2016-05" db="EMBL/GenBank/DDBJ databases">
        <authorList>
            <person name="Lavstsen T."/>
            <person name="Jespersen J.S."/>
        </authorList>
    </citation>
    <scope>NUCLEOTIDE SEQUENCE [LARGE SCALE GENOMIC DNA]</scope>
</reference>
<name>A0A1A8WSA6_PLAOA</name>
<reference evidence="4 5" key="1">
    <citation type="submission" date="2016-05" db="EMBL/GenBank/DDBJ databases">
        <authorList>
            <person name="Naeem Raeece"/>
        </authorList>
    </citation>
    <scope>NUCLEOTIDE SEQUENCE [LARGE SCALE GENOMIC DNA]</scope>
</reference>
<dbReference type="AlphaFoldDB" id="A0A1A8WSA6"/>
<dbReference type="EMBL" id="FLQV01000225">
    <property type="protein sequence ID" value="SBS85128.1"/>
    <property type="molecule type" value="Genomic_DNA"/>
</dbReference>
<proteinExistence type="predicted"/>
<evidence type="ECO:0000313" key="5">
    <source>
        <dbReference type="Proteomes" id="UP000078560"/>
    </source>
</evidence>
<dbReference type="EMBL" id="FLQU01001872">
    <property type="protein sequence ID" value="SBS94748.1"/>
    <property type="molecule type" value="Genomic_DNA"/>
</dbReference>
<evidence type="ECO:0000256" key="1">
    <source>
        <dbReference type="SAM" id="MobiDB-lite"/>
    </source>
</evidence>
<feature type="compositionally biased region" description="Low complexity" evidence="1">
    <location>
        <begin position="185"/>
        <end position="203"/>
    </location>
</feature>
<evidence type="ECO:0000313" key="4">
    <source>
        <dbReference type="Proteomes" id="UP000078546"/>
    </source>
</evidence>